<protein>
    <submittedName>
        <fullName evidence="1">Uncharacterized protein</fullName>
    </submittedName>
</protein>
<dbReference type="Proteomes" id="UP000305067">
    <property type="component" value="Unassembled WGS sequence"/>
</dbReference>
<reference evidence="1 2" key="1">
    <citation type="journal article" date="2019" name="Nat. Ecol. Evol.">
        <title>Megaphylogeny resolves global patterns of mushroom evolution.</title>
        <authorList>
            <person name="Varga T."/>
            <person name="Krizsan K."/>
            <person name="Foldi C."/>
            <person name="Dima B."/>
            <person name="Sanchez-Garcia M."/>
            <person name="Sanchez-Ramirez S."/>
            <person name="Szollosi G.J."/>
            <person name="Szarkandi J.G."/>
            <person name="Papp V."/>
            <person name="Albert L."/>
            <person name="Andreopoulos W."/>
            <person name="Angelini C."/>
            <person name="Antonin V."/>
            <person name="Barry K.W."/>
            <person name="Bougher N.L."/>
            <person name="Buchanan P."/>
            <person name="Buyck B."/>
            <person name="Bense V."/>
            <person name="Catcheside P."/>
            <person name="Chovatia M."/>
            <person name="Cooper J."/>
            <person name="Damon W."/>
            <person name="Desjardin D."/>
            <person name="Finy P."/>
            <person name="Geml J."/>
            <person name="Haridas S."/>
            <person name="Hughes K."/>
            <person name="Justo A."/>
            <person name="Karasinski D."/>
            <person name="Kautmanova I."/>
            <person name="Kiss B."/>
            <person name="Kocsube S."/>
            <person name="Kotiranta H."/>
            <person name="LaButti K.M."/>
            <person name="Lechner B.E."/>
            <person name="Liimatainen K."/>
            <person name="Lipzen A."/>
            <person name="Lukacs Z."/>
            <person name="Mihaltcheva S."/>
            <person name="Morgado L.N."/>
            <person name="Niskanen T."/>
            <person name="Noordeloos M.E."/>
            <person name="Ohm R.A."/>
            <person name="Ortiz-Santana B."/>
            <person name="Ovrebo C."/>
            <person name="Racz N."/>
            <person name="Riley R."/>
            <person name="Savchenko A."/>
            <person name="Shiryaev A."/>
            <person name="Soop K."/>
            <person name="Spirin V."/>
            <person name="Szebenyi C."/>
            <person name="Tomsovsky M."/>
            <person name="Tulloss R.E."/>
            <person name="Uehling J."/>
            <person name="Grigoriev I.V."/>
            <person name="Vagvolgyi C."/>
            <person name="Papp T."/>
            <person name="Martin F.M."/>
            <person name="Miettinen O."/>
            <person name="Hibbett D.S."/>
            <person name="Nagy L.G."/>
        </authorList>
    </citation>
    <scope>NUCLEOTIDE SEQUENCE [LARGE SCALE GENOMIC DNA]</scope>
    <source>
        <strain evidence="1 2">CBS 309.79</strain>
    </source>
</reference>
<gene>
    <name evidence="1" type="ORF">BDV98DRAFT_189233</name>
</gene>
<organism evidence="1 2">
    <name type="scientific">Pterulicium gracile</name>
    <dbReference type="NCBI Taxonomy" id="1884261"/>
    <lineage>
        <taxon>Eukaryota</taxon>
        <taxon>Fungi</taxon>
        <taxon>Dikarya</taxon>
        <taxon>Basidiomycota</taxon>
        <taxon>Agaricomycotina</taxon>
        <taxon>Agaricomycetes</taxon>
        <taxon>Agaricomycetidae</taxon>
        <taxon>Agaricales</taxon>
        <taxon>Pleurotineae</taxon>
        <taxon>Pterulaceae</taxon>
        <taxon>Pterulicium</taxon>
    </lineage>
</organism>
<evidence type="ECO:0000313" key="2">
    <source>
        <dbReference type="Proteomes" id="UP000305067"/>
    </source>
</evidence>
<sequence length="138" mass="15528">MEIETCPITLIPTEVLASILVFSVKDLVDRCSNGNRYNQDYVYPFDPTWSDHVRITMVCSTWRQTALITPEFWSSLPFLQLANLQRFPEMLSRSGATPLRLRVSDSSVIKSCVELIQCSPLRSHPAAGLTSLSSLNHV</sequence>
<dbReference type="OrthoDB" id="2884925at2759"/>
<evidence type="ECO:0000313" key="1">
    <source>
        <dbReference type="EMBL" id="TFK98887.1"/>
    </source>
</evidence>
<accession>A0A5C3QCJ4</accession>
<dbReference type="AlphaFoldDB" id="A0A5C3QCJ4"/>
<proteinExistence type="predicted"/>
<dbReference type="EMBL" id="ML178836">
    <property type="protein sequence ID" value="TFK98887.1"/>
    <property type="molecule type" value="Genomic_DNA"/>
</dbReference>
<name>A0A5C3QCJ4_9AGAR</name>
<keyword evidence="2" id="KW-1185">Reference proteome</keyword>